<dbReference type="HAMAP" id="MF_01006">
    <property type="entry name" value="Undec_diphosphatase"/>
    <property type="match status" value="1"/>
</dbReference>
<organism evidence="13">
    <name type="scientific">hydrocarbon metagenome</name>
    <dbReference type="NCBI Taxonomy" id="938273"/>
    <lineage>
        <taxon>unclassified sequences</taxon>
        <taxon>metagenomes</taxon>
        <taxon>ecological metagenomes</taxon>
    </lineage>
</organism>
<evidence type="ECO:0000256" key="12">
    <source>
        <dbReference type="SAM" id="Phobius"/>
    </source>
</evidence>
<evidence type="ECO:0000256" key="4">
    <source>
        <dbReference type="ARBA" id="ARBA00021581"/>
    </source>
</evidence>
<evidence type="ECO:0000256" key="5">
    <source>
        <dbReference type="ARBA" id="ARBA00022475"/>
    </source>
</evidence>
<dbReference type="InterPro" id="IPR003824">
    <property type="entry name" value="UppP"/>
</dbReference>
<evidence type="ECO:0000256" key="11">
    <source>
        <dbReference type="ARBA" id="ARBA00047594"/>
    </source>
</evidence>
<evidence type="ECO:0000256" key="2">
    <source>
        <dbReference type="ARBA" id="ARBA00010621"/>
    </source>
</evidence>
<comment type="caution">
    <text evidence="13">The sequence shown here is derived from an EMBL/GenBank/DDBJ whole genome shotgun (WGS) entry which is preliminary data.</text>
</comment>
<feature type="transmembrane region" description="Helical" evidence="12">
    <location>
        <begin position="216"/>
        <end position="241"/>
    </location>
</feature>
<dbReference type="EMBL" id="LNQE01000049">
    <property type="protein sequence ID" value="KUG29695.1"/>
    <property type="molecule type" value="Genomic_DNA"/>
</dbReference>
<evidence type="ECO:0000256" key="8">
    <source>
        <dbReference type="ARBA" id="ARBA00022989"/>
    </source>
</evidence>
<dbReference type="PANTHER" id="PTHR30622:SF3">
    <property type="entry name" value="UNDECAPRENYL-DIPHOSPHATASE"/>
    <property type="match status" value="1"/>
</dbReference>
<dbReference type="PANTHER" id="PTHR30622">
    <property type="entry name" value="UNDECAPRENYL-DIPHOSPHATASE"/>
    <property type="match status" value="1"/>
</dbReference>
<comment type="similarity">
    <text evidence="2">Belongs to the UppP family.</text>
</comment>
<comment type="subcellular location">
    <subcellularLocation>
        <location evidence="1">Cell membrane</location>
        <topology evidence="1">Multi-pass membrane protein</topology>
    </subcellularLocation>
</comment>
<feature type="transmembrane region" description="Helical" evidence="12">
    <location>
        <begin position="247"/>
        <end position="263"/>
    </location>
</feature>
<reference evidence="13" key="1">
    <citation type="journal article" date="2015" name="Proc. Natl. Acad. Sci. U.S.A.">
        <title>Networks of energetic and metabolic interactions define dynamics in microbial communities.</title>
        <authorList>
            <person name="Embree M."/>
            <person name="Liu J.K."/>
            <person name="Al-Bassam M.M."/>
            <person name="Zengler K."/>
        </authorList>
    </citation>
    <scope>NUCLEOTIDE SEQUENCE</scope>
</reference>
<comment type="catalytic activity">
    <reaction evidence="11">
        <text>di-trans,octa-cis-undecaprenyl diphosphate + H2O = di-trans,octa-cis-undecaprenyl phosphate + phosphate + H(+)</text>
        <dbReference type="Rhea" id="RHEA:28094"/>
        <dbReference type="ChEBI" id="CHEBI:15377"/>
        <dbReference type="ChEBI" id="CHEBI:15378"/>
        <dbReference type="ChEBI" id="CHEBI:43474"/>
        <dbReference type="ChEBI" id="CHEBI:58405"/>
        <dbReference type="ChEBI" id="CHEBI:60392"/>
        <dbReference type="EC" id="3.6.1.27"/>
    </reaction>
</comment>
<sequence>MDQILSAVVLGIIEGLTEFLPVSSTGHLILAGHLMGFTGEKAASFEVIIQLGAILAVVVMYRDRFLGLLRANPYQRFSGLRGVVLLGLTCAPAALVGFLTHKAIKTHLFGPATVALALAVGAVAILVVEAMRRRVRFETLDDISPALALGVGMFQCLSLWPGFSRSAATIMGGMLLGAKRSLAAEYSFIAAVPIMCLATAYDFYKSYHLFAAGDLLVLGVGFVVSFFSAWAAVKGFILLLGRTTLRPFAWYRLALAVAVFVFWPA</sequence>
<feature type="transmembrane region" description="Helical" evidence="12">
    <location>
        <begin position="112"/>
        <end position="131"/>
    </location>
</feature>
<dbReference type="AlphaFoldDB" id="A0A0W8G971"/>
<evidence type="ECO:0000256" key="6">
    <source>
        <dbReference type="ARBA" id="ARBA00022692"/>
    </source>
</evidence>
<dbReference type="EC" id="3.6.1.27" evidence="3"/>
<evidence type="ECO:0000313" key="13">
    <source>
        <dbReference type="EMBL" id="KUG29695.1"/>
    </source>
</evidence>
<feature type="transmembrane region" description="Helical" evidence="12">
    <location>
        <begin position="42"/>
        <end position="61"/>
    </location>
</feature>
<keyword evidence="6 12" id="KW-0812">Transmembrane</keyword>
<dbReference type="Pfam" id="PF02673">
    <property type="entry name" value="BacA"/>
    <property type="match status" value="1"/>
</dbReference>
<keyword evidence="7 13" id="KW-0378">Hydrolase</keyword>
<dbReference type="GO" id="GO:0005886">
    <property type="term" value="C:plasma membrane"/>
    <property type="evidence" value="ECO:0007669"/>
    <property type="project" value="UniProtKB-SubCell"/>
</dbReference>
<keyword evidence="5" id="KW-1003">Cell membrane</keyword>
<dbReference type="GO" id="GO:0050380">
    <property type="term" value="F:undecaprenyl-diphosphatase activity"/>
    <property type="evidence" value="ECO:0007669"/>
    <property type="project" value="UniProtKB-EC"/>
</dbReference>
<evidence type="ECO:0000256" key="1">
    <source>
        <dbReference type="ARBA" id="ARBA00004651"/>
    </source>
</evidence>
<name>A0A0W8G971_9ZZZZ</name>
<feature type="transmembrane region" description="Helical" evidence="12">
    <location>
        <begin position="82"/>
        <end position="100"/>
    </location>
</feature>
<keyword evidence="8 12" id="KW-1133">Transmembrane helix</keyword>
<keyword evidence="9 12" id="KW-0472">Membrane</keyword>
<evidence type="ECO:0000256" key="7">
    <source>
        <dbReference type="ARBA" id="ARBA00022801"/>
    </source>
</evidence>
<gene>
    <name evidence="13" type="ORF">ASZ90_000415</name>
</gene>
<evidence type="ECO:0000256" key="3">
    <source>
        <dbReference type="ARBA" id="ARBA00012374"/>
    </source>
</evidence>
<protein>
    <recommendedName>
        <fullName evidence="4">Undecaprenyl-diphosphatase</fullName>
        <ecNumber evidence="3">3.6.1.27</ecNumber>
    </recommendedName>
    <alternativeName>
        <fullName evidence="10">Undecaprenyl pyrophosphate phosphatase</fullName>
    </alternativeName>
</protein>
<dbReference type="NCBIfam" id="NF001389">
    <property type="entry name" value="PRK00281.1-2"/>
    <property type="match status" value="1"/>
</dbReference>
<evidence type="ECO:0000256" key="10">
    <source>
        <dbReference type="ARBA" id="ARBA00032707"/>
    </source>
</evidence>
<accession>A0A0W8G971</accession>
<proteinExistence type="inferred from homology"/>
<feature type="transmembrane region" description="Helical" evidence="12">
    <location>
        <begin position="183"/>
        <end position="204"/>
    </location>
</feature>
<evidence type="ECO:0000256" key="9">
    <source>
        <dbReference type="ARBA" id="ARBA00023136"/>
    </source>
</evidence>
<dbReference type="NCBIfam" id="NF001390">
    <property type="entry name" value="PRK00281.1-4"/>
    <property type="match status" value="1"/>
</dbReference>
<dbReference type="NCBIfam" id="TIGR00753">
    <property type="entry name" value="undec_PP_bacA"/>
    <property type="match status" value="1"/>
</dbReference>